<dbReference type="EMBL" id="KE356560">
    <property type="protein sequence ID" value="ERG91843.1"/>
    <property type="molecule type" value="Genomic_DNA"/>
</dbReference>
<gene>
    <name evidence="1" type="ORF">J07HQW1_01877</name>
</gene>
<evidence type="ECO:0000313" key="1">
    <source>
        <dbReference type="EMBL" id="ERG91843.1"/>
    </source>
</evidence>
<dbReference type="AlphaFoldDB" id="U1N5Y4"/>
<organism evidence="1 2">
    <name type="scientific">Haloquadratum walsbyi J07HQW1</name>
    <dbReference type="NCBI Taxonomy" id="1238424"/>
    <lineage>
        <taxon>Archaea</taxon>
        <taxon>Methanobacteriati</taxon>
        <taxon>Methanobacteriota</taxon>
        <taxon>Stenosarchaea group</taxon>
        <taxon>Halobacteria</taxon>
        <taxon>Halobacteriales</taxon>
        <taxon>Haloferacaceae</taxon>
        <taxon>Haloquadratum</taxon>
    </lineage>
</organism>
<dbReference type="Proteomes" id="UP000030649">
    <property type="component" value="Unassembled WGS sequence"/>
</dbReference>
<accession>U1N5Y4</accession>
<dbReference type="HOGENOM" id="CLU_2893189_0_0_2"/>
<name>U1N5Y4_9EURY</name>
<dbReference type="PROSITE" id="PS51257">
    <property type="entry name" value="PROKAR_LIPOPROTEIN"/>
    <property type="match status" value="1"/>
</dbReference>
<reference evidence="1 2" key="1">
    <citation type="journal article" date="2013" name="PLoS ONE">
        <title>Assembly-driven community genomics of a hypersaline microbial ecosystem.</title>
        <authorList>
            <person name="Podell S."/>
            <person name="Ugalde J.A."/>
            <person name="Narasingarao P."/>
            <person name="Banfield J.F."/>
            <person name="Heidelberg K.B."/>
            <person name="Allen E.E."/>
        </authorList>
    </citation>
    <scope>NUCLEOTIDE SEQUENCE [LARGE SCALE GENOMIC DNA]</scope>
    <source>
        <strain evidence="2">J07HQW1</strain>
    </source>
</reference>
<sequence>MRLMQRRTLLSALSTVGTVTIGGCVSNGNEDPRFSTEGNDSQLIQSAAKELIMTVEDLPGSG</sequence>
<evidence type="ECO:0000313" key="2">
    <source>
        <dbReference type="Proteomes" id="UP000030649"/>
    </source>
</evidence>
<proteinExistence type="predicted"/>
<protein>
    <submittedName>
        <fullName evidence="1">Uncharacterized protein</fullName>
    </submittedName>
</protein>